<comment type="subcellular location">
    <subcellularLocation>
        <location evidence="2">Cytoplasm</location>
    </subcellularLocation>
</comment>
<keyword evidence="13" id="KW-0732">Signal</keyword>
<evidence type="ECO:0000256" key="13">
    <source>
        <dbReference type="SAM" id="SignalP"/>
    </source>
</evidence>
<feature type="domain" description="Chorismate mutase" evidence="14">
    <location>
        <begin position="1306"/>
        <end position="1416"/>
    </location>
</feature>
<evidence type="ECO:0000256" key="7">
    <source>
        <dbReference type="ARBA" id="ARBA00022605"/>
    </source>
</evidence>
<dbReference type="InterPro" id="IPR008238">
    <property type="entry name" value="Chorismate_mutase_AroQ_euk"/>
</dbReference>
<dbReference type="EMBL" id="LHPF02000003">
    <property type="protein sequence ID" value="PSC75180.1"/>
    <property type="molecule type" value="Genomic_DNA"/>
</dbReference>
<dbReference type="InterPro" id="IPR029044">
    <property type="entry name" value="Nucleotide-diphossugar_trans"/>
</dbReference>
<evidence type="ECO:0000256" key="1">
    <source>
        <dbReference type="ARBA" id="ARBA00000824"/>
    </source>
</evidence>
<evidence type="ECO:0000313" key="17">
    <source>
        <dbReference type="EMBL" id="PSC75180.1"/>
    </source>
</evidence>
<evidence type="ECO:0000259" key="15">
    <source>
        <dbReference type="Pfam" id="PF09258"/>
    </source>
</evidence>
<keyword evidence="6" id="KW-0963">Cytoplasm</keyword>
<organism evidence="17 18">
    <name type="scientific">Micractinium conductrix</name>
    <dbReference type="NCBI Taxonomy" id="554055"/>
    <lineage>
        <taxon>Eukaryota</taxon>
        <taxon>Viridiplantae</taxon>
        <taxon>Chlorophyta</taxon>
        <taxon>core chlorophytes</taxon>
        <taxon>Trebouxiophyceae</taxon>
        <taxon>Chlorellales</taxon>
        <taxon>Chlorellaceae</taxon>
        <taxon>Chlorella clade</taxon>
        <taxon>Micractinium</taxon>
    </lineage>
</organism>
<keyword evidence="11" id="KW-0413">Isomerase</keyword>
<evidence type="ECO:0000256" key="10">
    <source>
        <dbReference type="ARBA" id="ARBA00023157"/>
    </source>
</evidence>
<dbReference type="UniPathway" id="UPA00120">
    <property type="reaction ID" value="UER00203"/>
</dbReference>
<feature type="chain" id="PRO_5015115039" description="chorismate mutase" evidence="13">
    <location>
        <begin position="29"/>
        <end position="1429"/>
    </location>
</feature>
<feature type="compositionally biased region" description="Low complexity" evidence="12">
    <location>
        <begin position="501"/>
        <end position="519"/>
    </location>
</feature>
<evidence type="ECO:0000256" key="3">
    <source>
        <dbReference type="ARBA" id="ARBA00004817"/>
    </source>
</evidence>
<proteinExistence type="inferred from homology"/>
<feature type="region of interest" description="Disordered" evidence="12">
    <location>
        <begin position="910"/>
        <end position="936"/>
    </location>
</feature>
<dbReference type="PANTHER" id="PTHR21145">
    <property type="entry name" value="CHORISMATE MUTASE"/>
    <property type="match status" value="1"/>
</dbReference>
<dbReference type="SUPFAM" id="SSF75005">
    <property type="entry name" value="Arabinanase/levansucrase/invertase"/>
    <property type="match status" value="1"/>
</dbReference>
<dbReference type="Gene3D" id="3.90.550.10">
    <property type="entry name" value="Spore Coat Polysaccharide Biosynthesis Protein SpsA, Chain A"/>
    <property type="match status" value="1"/>
</dbReference>
<feature type="domain" description="Glycosyl transferase 64" evidence="15">
    <location>
        <begin position="569"/>
        <end position="828"/>
    </location>
</feature>
<dbReference type="InterPro" id="IPR056442">
    <property type="entry name" value="GINT1_N"/>
</dbReference>
<dbReference type="STRING" id="554055.A0A2P6VM67"/>
<comment type="caution">
    <text evidence="17">The sequence shown here is derived from an EMBL/GenBank/DDBJ whole genome shotgun (WGS) entry which is preliminary data.</text>
</comment>
<evidence type="ECO:0000256" key="6">
    <source>
        <dbReference type="ARBA" id="ARBA00022490"/>
    </source>
</evidence>
<dbReference type="GO" id="GO:0008652">
    <property type="term" value="P:amino acid biosynthetic process"/>
    <property type="evidence" value="ECO:0007669"/>
    <property type="project" value="UniProtKB-KW"/>
</dbReference>
<dbReference type="GO" id="GO:0016020">
    <property type="term" value="C:membrane"/>
    <property type="evidence" value="ECO:0007669"/>
    <property type="project" value="InterPro"/>
</dbReference>
<dbReference type="InterPro" id="IPR002701">
    <property type="entry name" value="CM_II_prokaryot"/>
</dbReference>
<dbReference type="GO" id="GO:0009073">
    <property type="term" value="P:aromatic amino acid family biosynthetic process"/>
    <property type="evidence" value="ECO:0007669"/>
    <property type="project" value="UniProtKB-KW"/>
</dbReference>
<comment type="pathway">
    <text evidence="3">Metabolic intermediate biosynthesis; prephenate biosynthesis; prephenate from chorismate: step 1/1.</text>
</comment>
<evidence type="ECO:0000259" key="14">
    <source>
        <dbReference type="Pfam" id="PF01817"/>
    </source>
</evidence>
<evidence type="ECO:0000256" key="11">
    <source>
        <dbReference type="ARBA" id="ARBA00023235"/>
    </source>
</evidence>
<name>A0A2P6VM67_9CHLO</name>
<evidence type="ECO:0000259" key="16">
    <source>
        <dbReference type="Pfam" id="PF24793"/>
    </source>
</evidence>
<dbReference type="SUPFAM" id="SSF53448">
    <property type="entry name" value="Nucleotide-diphospho-sugar transferases"/>
    <property type="match status" value="1"/>
</dbReference>
<dbReference type="Proteomes" id="UP000239649">
    <property type="component" value="Unassembled WGS sequence"/>
</dbReference>
<gene>
    <name evidence="17" type="ORF">C2E20_1722</name>
</gene>
<dbReference type="InterPro" id="IPR023296">
    <property type="entry name" value="Glyco_hydro_beta-prop_sf"/>
</dbReference>
<feature type="region of interest" description="Disordered" evidence="12">
    <location>
        <begin position="498"/>
        <end position="519"/>
    </location>
</feature>
<feature type="compositionally biased region" description="Low complexity" evidence="12">
    <location>
        <begin position="451"/>
        <end position="472"/>
    </location>
</feature>
<dbReference type="GO" id="GO:0005737">
    <property type="term" value="C:cytoplasm"/>
    <property type="evidence" value="ECO:0007669"/>
    <property type="project" value="UniProtKB-SubCell"/>
</dbReference>
<dbReference type="InterPro" id="IPR015338">
    <property type="entry name" value="GT64_dom"/>
</dbReference>
<dbReference type="Gene3D" id="1.10.590.10">
    <property type="entry name" value="Chorismate mutase, AroQ class superfamily, eukaryotic"/>
    <property type="match status" value="1"/>
</dbReference>
<dbReference type="PROSITE" id="PS51169">
    <property type="entry name" value="CHORISMATE_MUT_3"/>
    <property type="match status" value="1"/>
</dbReference>
<dbReference type="Pfam" id="PF09258">
    <property type="entry name" value="Glyco_transf_64"/>
    <property type="match status" value="1"/>
</dbReference>
<dbReference type="InterPro" id="IPR037039">
    <property type="entry name" value="CM_AroQ_sf_eucaryotic"/>
</dbReference>
<reference evidence="17 18" key="1">
    <citation type="journal article" date="2018" name="Plant J.">
        <title>Genome sequences of Chlorella sorokiniana UTEX 1602 and Micractinium conductrix SAG 241.80: implications to maltose excretion by a green alga.</title>
        <authorList>
            <person name="Arriola M.B."/>
            <person name="Velmurugan N."/>
            <person name="Zhang Y."/>
            <person name="Plunkett M.H."/>
            <person name="Hondzo H."/>
            <person name="Barney B.M."/>
        </authorList>
    </citation>
    <scope>NUCLEOTIDE SEQUENCE [LARGE SCALE GENOMIC DNA]</scope>
    <source>
        <strain evidence="17 18">SAG 241.80</strain>
    </source>
</reference>
<comment type="catalytic activity">
    <reaction evidence="1">
        <text>chorismate = prephenate</text>
        <dbReference type="Rhea" id="RHEA:13897"/>
        <dbReference type="ChEBI" id="CHEBI:29748"/>
        <dbReference type="ChEBI" id="CHEBI:29934"/>
        <dbReference type="EC" id="5.4.99.5"/>
    </reaction>
</comment>
<comment type="similarity">
    <text evidence="4">Belongs to the glycosyltransferase 64 family.</text>
</comment>
<accession>A0A2P6VM67</accession>
<feature type="domain" description="Glucosamine inositolphosphorylceramide transferase 1 N-terminal" evidence="16">
    <location>
        <begin position="42"/>
        <end position="337"/>
    </location>
</feature>
<evidence type="ECO:0000256" key="9">
    <source>
        <dbReference type="ARBA" id="ARBA00023141"/>
    </source>
</evidence>
<dbReference type="EC" id="5.4.99.5" evidence="5"/>
<protein>
    <recommendedName>
        <fullName evidence="5">chorismate mutase</fullName>
        <ecNumber evidence="5">5.4.99.5</ecNumber>
    </recommendedName>
</protein>
<keyword evidence="9" id="KW-0057">Aromatic amino acid biosynthesis</keyword>
<dbReference type="GO" id="GO:0004106">
    <property type="term" value="F:chorismate mutase activity"/>
    <property type="evidence" value="ECO:0007669"/>
    <property type="project" value="UniProtKB-EC"/>
</dbReference>
<evidence type="ECO:0000256" key="12">
    <source>
        <dbReference type="SAM" id="MobiDB-lite"/>
    </source>
</evidence>
<feature type="signal peptide" evidence="13">
    <location>
        <begin position="1"/>
        <end position="28"/>
    </location>
</feature>
<dbReference type="SUPFAM" id="SSF48600">
    <property type="entry name" value="Chorismate mutase II"/>
    <property type="match status" value="1"/>
</dbReference>
<keyword evidence="18" id="KW-1185">Reference proteome</keyword>
<dbReference type="Pfam" id="PF01817">
    <property type="entry name" value="CM_2"/>
    <property type="match status" value="1"/>
</dbReference>
<feature type="region of interest" description="Disordered" evidence="12">
    <location>
        <begin position="449"/>
        <end position="484"/>
    </location>
</feature>
<evidence type="ECO:0000313" key="18">
    <source>
        <dbReference type="Proteomes" id="UP000239649"/>
    </source>
</evidence>
<dbReference type="OrthoDB" id="5954868at2759"/>
<keyword evidence="8" id="KW-0808">Transferase</keyword>
<dbReference type="GO" id="GO:0016757">
    <property type="term" value="F:glycosyltransferase activity"/>
    <property type="evidence" value="ECO:0007669"/>
    <property type="project" value="InterPro"/>
</dbReference>
<evidence type="ECO:0000256" key="2">
    <source>
        <dbReference type="ARBA" id="ARBA00004496"/>
    </source>
</evidence>
<evidence type="ECO:0000256" key="4">
    <source>
        <dbReference type="ARBA" id="ARBA00008700"/>
    </source>
</evidence>
<feature type="region of interest" description="Disordered" evidence="12">
    <location>
        <begin position="971"/>
        <end position="1028"/>
    </location>
</feature>
<dbReference type="Pfam" id="PF24793">
    <property type="entry name" value="GINT1_N"/>
    <property type="match status" value="1"/>
</dbReference>
<keyword evidence="10" id="KW-1015">Disulfide bond</keyword>
<evidence type="ECO:0000256" key="8">
    <source>
        <dbReference type="ARBA" id="ARBA00022679"/>
    </source>
</evidence>
<evidence type="ECO:0000256" key="5">
    <source>
        <dbReference type="ARBA" id="ARBA00012404"/>
    </source>
</evidence>
<keyword evidence="7" id="KW-0028">Amino-acid biosynthesis</keyword>
<sequence length="1429" mass="153367">MPPIAKLLCRRWLPLLGFLVLLRCTALASPSGEECIEPQAASFGILFGGVASPLTLRPLELARAEAPHALPLANPVLTPWLLKGVAAIADPVIVPHPEDPQRLTMFFAALPCASAKGALRRWGIAAAVSDSGGAAWRPQGWVLRDSERDLRVPMVFHHVDNWFMVPEAEGEEVRLYKAEEETFPAGWKFSRVLIEAPLRGVSIVRHSHRWWMIGSRPGAGLDGQQQVLSIHRAKSPLGPYEPHLNGSFAADAATTMGPVFLWKNNLHRLGRSCRAGTACGPVEVVQMFISDEAFEQDTLPLDLGRPLWRQRSRWNGAGWSQLSIARRIDGSYIAVMAASQLPPEPPALPARLERAVAAFKGLALLAIITLLAAGASRAAPGLRLTTPARCMGLLGRPLCLPSRKHEKVEDDWPADGFPDGATLSLKSPAAPHPLAIKLVVHAAAPDGDARSVSSSVSSGPCSAASSGSSSPSKLRSGAARPRSAGGYRKALMDGLRAGWAGSRPSSGGSSRSSSPPRRLTRARWPAALAAAALALALAGVWGARWAEHVAEPFLEQAKAVPVDGQYSRFTLMVMSYDKRLHELQWYVRHYSQCPSVGEILVVWNRGAPPNPRSDLQSAVPVRVRVEPINSMNNRFRPDPHLKFRSVLSLDDDILVPCATVEAAFAEWRRAPQRLLGFYPRLLRPAEPGGPPVYQFEEYVFQQRAYNAILAGAAFMDAATFFPLYFSAATTPARALVDEAFNCDDLLFNFVVANWTRGVRAAQDAAAAAGAGAAPPLPPPVQLARPRRRLDLSRLSAVGISHSPARFKAAADRCLAEFSALFGGGSPLLVEQRALPVMENVAQPLNWACPAPGCKKAFSELWKLRAHYRAPAKAPAGSRGHGTELTRCPRCSGELTTAKQARHRCKVAAAPAPAAPAPAGTPLHHTGTTPLQPRKRKRVTWQDYDGFDEGEDAAGSGEAVAAVAAAAAAAAGGGELSPPPAKQLHTQQTTPRGAAAAALLMSIHQRRSPDSRGSVGGARGVAERAAAPAKVATQDGPLRWWQMAVSDTDAQAFVELVLKTTAERQAVAVAGGAGPASAEAVLSELAIELGCRCTAVRHLLAQRQGGALAEAVRSTLQAARLSAGISQLLVLLAQQEGRGAAQETAAAQEPAAAAPSKAAAEADLSSALSLANIRQTLIRLEDTIIYSLIERAQFARNEAVYAADANGPIPVPGFRTDGRRLSLLEYLLRETEQVHGRIRRYTSPDEYAFFPEELPPLVLPPISYEPVLAPCARVNINDAILSMYLEHLLPEIAAPGDDHNYGSSAMNDVTVLQALSKRIHYGMFVAEAKFRKQTAEYTQLIQRRDADAIMALLTDRAVELKVIERVLLKAATFGQDLSSSGGDGANGGSAAPTYKVRPEVVAEMYEQWVMPLTKEVEVQYLLRRLDAEKA</sequence>
<dbReference type="NCBIfam" id="TIGR01802">
    <property type="entry name" value="CM_pl-yst"/>
    <property type="match status" value="1"/>
</dbReference>
<dbReference type="InterPro" id="IPR036263">
    <property type="entry name" value="Chorismate_II_sf"/>
</dbReference>
<dbReference type="GO" id="GO:0046417">
    <property type="term" value="P:chorismate metabolic process"/>
    <property type="evidence" value="ECO:0007669"/>
    <property type="project" value="InterPro"/>
</dbReference>
<dbReference type="PANTHER" id="PTHR21145:SF12">
    <property type="entry name" value="CHORISMATE MUTASE"/>
    <property type="match status" value="1"/>
</dbReference>